<evidence type="ECO:0000313" key="3">
    <source>
        <dbReference type="WBParaSite" id="MBELARI_LOCUS20239"/>
    </source>
</evidence>
<name>A0AAF3F3F7_9BILA</name>
<proteinExistence type="predicted"/>
<sequence length="389" mass="44680">MKTSPKKRTINTEHASSMQNGRGDERKKGWRSALGDDHDETARVIEDHFWETRLPPREDRLPPAEPHQSPRRPSPKSPRKPSPKKIAPTFEPDEDVIMNNSDEEVQFEEIMQETMRPAGPENWTLPIALPPRRHDPPNFLAMGQNCTAKATQQEPPITAKETPQQEELSSQASLTSLPTTPLMIRKRNVCRNVKSLDRPTFSQKGILKQRDDLSSSTITISTTSIAASVVHLGETQPPMKKIGKNLLTLSSVSSVSFIDPILKKKAEKEVEQRGQNEKQQQQEQQQEQVAPILPTPEPHRSEVMKAEPLVEDFDDENWKAEFDEKKRRELIEEIFQSIQRIPRKILEKTFDNMLLLEAEYYKIAKRRSDYLVKMADLHVDLRRKATFYG</sequence>
<feature type="compositionally biased region" description="Basic residues" evidence="1">
    <location>
        <begin position="69"/>
        <end position="83"/>
    </location>
</feature>
<feature type="region of interest" description="Disordered" evidence="1">
    <location>
        <begin position="149"/>
        <end position="180"/>
    </location>
</feature>
<feature type="compositionally biased region" description="Basic and acidic residues" evidence="1">
    <location>
        <begin position="34"/>
        <end position="62"/>
    </location>
</feature>
<evidence type="ECO:0000256" key="1">
    <source>
        <dbReference type="SAM" id="MobiDB-lite"/>
    </source>
</evidence>
<evidence type="ECO:0000313" key="2">
    <source>
        <dbReference type="Proteomes" id="UP000887575"/>
    </source>
</evidence>
<dbReference type="WBParaSite" id="MBELARI_LOCUS20239">
    <property type="protein sequence ID" value="MBELARI_LOCUS20239"/>
    <property type="gene ID" value="MBELARI_LOCUS20239"/>
</dbReference>
<dbReference type="Proteomes" id="UP000887575">
    <property type="component" value="Unassembled WGS sequence"/>
</dbReference>
<keyword evidence="2" id="KW-1185">Reference proteome</keyword>
<dbReference type="AlphaFoldDB" id="A0AAF3F3F7"/>
<feature type="region of interest" description="Disordered" evidence="1">
    <location>
        <begin position="268"/>
        <end position="299"/>
    </location>
</feature>
<feature type="region of interest" description="Disordered" evidence="1">
    <location>
        <begin position="1"/>
        <end position="99"/>
    </location>
</feature>
<feature type="compositionally biased region" description="Polar residues" evidence="1">
    <location>
        <begin position="149"/>
        <end position="179"/>
    </location>
</feature>
<organism evidence="2 3">
    <name type="scientific">Mesorhabditis belari</name>
    <dbReference type="NCBI Taxonomy" id="2138241"/>
    <lineage>
        <taxon>Eukaryota</taxon>
        <taxon>Metazoa</taxon>
        <taxon>Ecdysozoa</taxon>
        <taxon>Nematoda</taxon>
        <taxon>Chromadorea</taxon>
        <taxon>Rhabditida</taxon>
        <taxon>Rhabditina</taxon>
        <taxon>Rhabditomorpha</taxon>
        <taxon>Rhabditoidea</taxon>
        <taxon>Rhabditidae</taxon>
        <taxon>Mesorhabditinae</taxon>
        <taxon>Mesorhabditis</taxon>
    </lineage>
</organism>
<protein>
    <submittedName>
        <fullName evidence="3">Uncharacterized protein</fullName>
    </submittedName>
</protein>
<accession>A0AAF3F3F7</accession>
<reference evidence="3" key="1">
    <citation type="submission" date="2024-02" db="UniProtKB">
        <authorList>
            <consortium name="WormBaseParasite"/>
        </authorList>
    </citation>
    <scope>IDENTIFICATION</scope>
</reference>
<feature type="compositionally biased region" description="Low complexity" evidence="1">
    <location>
        <begin position="277"/>
        <end position="288"/>
    </location>
</feature>